<evidence type="ECO:0000313" key="3">
    <source>
        <dbReference type="Proteomes" id="UP000050786"/>
    </source>
</evidence>
<dbReference type="EMBL" id="CYPS01000026">
    <property type="protein sequence ID" value="CUH42758.1"/>
    <property type="molecule type" value="Genomic_DNA"/>
</dbReference>
<sequence>MLVVRFRLSLGNVECLLQERGISHEAVRYWWDRFGAIFAKINGTRHYLWRAVDHEEEVLESFVIKTRDRKVALKFTRKTMRCRGYPNALLMDKLRSYGAAMKVVGNANKQEKGRWLNNRVENSHPPFRRRERAMQRFPLMRSLQKFAAVHASVFNHFNQKRAFYSRDNFKLNRAAALFEWRQLRSAQVPVTGGKLRLVLIRLTAQFHHLASYNLPPTEPQFTDLISHSKNETSYPVTKRVPR</sequence>
<proteinExistence type="predicted"/>
<dbReference type="PANTHER" id="PTHR35528:SF3">
    <property type="entry name" value="BLL1675 PROTEIN"/>
    <property type="match status" value="1"/>
</dbReference>
<keyword evidence="3" id="KW-1185">Reference proteome</keyword>
<protein>
    <recommendedName>
        <fullName evidence="1">DDE domain-containing protein</fullName>
    </recommendedName>
</protein>
<dbReference type="InterPro" id="IPR052183">
    <property type="entry name" value="IS_Transposase"/>
</dbReference>
<gene>
    <name evidence="2" type="ORF">RUM4293_01647</name>
</gene>
<accession>A0A0P1E381</accession>
<dbReference type="InterPro" id="IPR032874">
    <property type="entry name" value="DDE_dom"/>
</dbReference>
<evidence type="ECO:0000313" key="2">
    <source>
        <dbReference type="EMBL" id="CUH42758.1"/>
    </source>
</evidence>
<dbReference type="Pfam" id="PF13610">
    <property type="entry name" value="DDE_Tnp_IS240"/>
    <property type="match status" value="1"/>
</dbReference>
<reference evidence="3" key="1">
    <citation type="submission" date="2015-09" db="EMBL/GenBank/DDBJ databases">
        <authorList>
            <person name="Rodrigo-Torres L."/>
            <person name="Arahal D.R."/>
        </authorList>
    </citation>
    <scope>NUCLEOTIDE SEQUENCE [LARGE SCALE GENOMIC DNA]</scope>
    <source>
        <strain evidence="3">CECT 4293</strain>
    </source>
</reference>
<evidence type="ECO:0000259" key="1">
    <source>
        <dbReference type="Pfam" id="PF13610"/>
    </source>
</evidence>
<dbReference type="Proteomes" id="UP000050786">
    <property type="component" value="Unassembled WGS sequence"/>
</dbReference>
<organism evidence="2 3">
    <name type="scientific">Ruegeria atlantica</name>
    <dbReference type="NCBI Taxonomy" id="81569"/>
    <lineage>
        <taxon>Bacteria</taxon>
        <taxon>Pseudomonadati</taxon>
        <taxon>Pseudomonadota</taxon>
        <taxon>Alphaproteobacteria</taxon>
        <taxon>Rhodobacterales</taxon>
        <taxon>Roseobacteraceae</taxon>
        <taxon>Ruegeria</taxon>
    </lineage>
</organism>
<name>A0A0P1E381_9RHOB</name>
<feature type="domain" description="DDE" evidence="1">
    <location>
        <begin position="38"/>
        <end position="158"/>
    </location>
</feature>
<dbReference type="AlphaFoldDB" id="A0A0P1E381"/>
<dbReference type="PANTHER" id="PTHR35528">
    <property type="entry name" value="BLL1675 PROTEIN"/>
    <property type="match status" value="1"/>
</dbReference>